<evidence type="ECO:0000313" key="2">
    <source>
        <dbReference type="Proteomes" id="UP001161422"/>
    </source>
</evidence>
<dbReference type="Proteomes" id="UP001161422">
    <property type="component" value="Unassembled WGS sequence"/>
</dbReference>
<evidence type="ECO:0000313" key="1">
    <source>
        <dbReference type="EMBL" id="GLP96999.1"/>
    </source>
</evidence>
<sequence length="204" mass="23576">MASHHSELEGEYQLFIDEFLQSPSLRLYDKWKTNGDLGLRKSQRRKLTDLCLKVLLELFTGFSANQYESADRLYLTMRRKDKNIVQPTQLVICSLNFRDFDLTYNVELSLPVLSYQKNKANLDIPMPLFDYILSRSKGKIGSALTPIHQSKIDWFHGELLKAYRAENGDNNDDEVTVIKSGISGEITLHNFIYDADKHVLEVEK</sequence>
<organism evidence="1 2">
    <name type="scientific">Paraferrimonas sedimenticola</name>
    <dbReference type="NCBI Taxonomy" id="375674"/>
    <lineage>
        <taxon>Bacteria</taxon>
        <taxon>Pseudomonadati</taxon>
        <taxon>Pseudomonadota</taxon>
        <taxon>Gammaproteobacteria</taxon>
        <taxon>Alteromonadales</taxon>
        <taxon>Ferrimonadaceae</taxon>
        <taxon>Paraferrimonas</taxon>
    </lineage>
</organism>
<protein>
    <submittedName>
        <fullName evidence="1">Uncharacterized protein</fullName>
    </submittedName>
</protein>
<name>A0AA37VZ32_9GAMM</name>
<keyword evidence="2" id="KW-1185">Reference proteome</keyword>
<comment type="caution">
    <text evidence="1">The sequence shown here is derived from an EMBL/GenBank/DDBJ whole genome shotgun (WGS) entry which is preliminary data.</text>
</comment>
<proteinExistence type="predicted"/>
<reference evidence="1" key="2">
    <citation type="submission" date="2023-01" db="EMBL/GenBank/DDBJ databases">
        <title>Draft genome sequence of Paraferrimonas sedimenticola strain NBRC 101628.</title>
        <authorList>
            <person name="Sun Q."/>
            <person name="Mori K."/>
        </authorList>
    </citation>
    <scope>NUCLEOTIDE SEQUENCE</scope>
    <source>
        <strain evidence="1">NBRC 101628</strain>
    </source>
</reference>
<dbReference type="AlphaFoldDB" id="A0AA37VZ32"/>
<accession>A0AA37VZ32</accession>
<dbReference type="EMBL" id="BSNC01000005">
    <property type="protein sequence ID" value="GLP96999.1"/>
    <property type="molecule type" value="Genomic_DNA"/>
</dbReference>
<gene>
    <name evidence="1" type="ORF">GCM10007895_23050</name>
</gene>
<reference evidence="1" key="1">
    <citation type="journal article" date="2014" name="Int. J. Syst. Evol. Microbiol.">
        <title>Complete genome sequence of Corynebacterium casei LMG S-19264T (=DSM 44701T), isolated from a smear-ripened cheese.</title>
        <authorList>
            <consortium name="US DOE Joint Genome Institute (JGI-PGF)"/>
            <person name="Walter F."/>
            <person name="Albersmeier A."/>
            <person name="Kalinowski J."/>
            <person name="Ruckert C."/>
        </authorList>
    </citation>
    <scope>NUCLEOTIDE SEQUENCE</scope>
    <source>
        <strain evidence="1">NBRC 101628</strain>
    </source>
</reference>